<comment type="similarity">
    <text evidence="1">Belongs to the DNA mismatch repair MutL/HexB family.</text>
</comment>
<dbReference type="Pfam" id="PF01119">
    <property type="entry name" value="DNA_mis_repair"/>
    <property type="match status" value="1"/>
</dbReference>
<dbReference type="SUPFAM" id="SSF54211">
    <property type="entry name" value="Ribosomal protein S5 domain 2-like"/>
    <property type="match status" value="1"/>
</dbReference>
<dbReference type="EMBL" id="UINC01099191">
    <property type="protein sequence ID" value="SVC58275.1"/>
    <property type="molecule type" value="Genomic_DNA"/>
</dbReference>
<dbReference type="Pfam" id="PF13589">
    <property type="entry name" value="HATPase_c_3"/>
    <property type="match status" value="1"/>
</dbReference>
<dbReference type="PROSITE" id="PS00058">
    <property type="entry name" value="DNA_MISMATCH_REPAIR_1"/>
    <property type="match status" value="1"/>
</dbReference>
<feature type="domain" description="DNA mismatch repair protein S5" evidence="4">
    <location>
        <begin position="208"/>
        <end position="326"/>
    </location>
</feature>
<dbReference type="GO" id="GO:0016887">
    <property type="term" value="F:ATP hydrolysis activity"/>
    <property type="evidence" value="ECO:0007669"/>
    <property type="project" value="InterPro"/>
</dbReference>
<dbReference type="Gene3D" id="3.30.565.10">
    <property type="entry name" value="Histidine kinase-like ATPase, C-terminal domain"/>
    <property type="match status" value="1"/>
</dbReference>
<evidence type="ECO:0000313" key="5">
    <source>
        <dbReference type="EMBL" id="SVC58275.1"/>
    </source>
</evidence>
<sequence length="348" mass="38016">MGTIQVLDDHTINQIAAGEVIERPASVVKELVENSLDAGAKNIRIRVEEGGTSLIIVQDDGCGMDREDASLAFKKHSTSKIRSFDDLSAVNTSGFRGEALPSIASVSRLRITTAEKGSKVGTRITIEGNEGLKVEDHAAPQGTTIEVADLFFNTPARSKHLKRVSTELKHIVKAVTIEAIRRPDVGFNLVHGERKLIDAPSSDLKTRIGVLLGRDAAKELIEIEGEGNGLKVHGYLTRPAVSRKTMLSIYLHINGRPVQARNICYSIRGAYGSLLHEGHFPIGALFLEIPAQDVDVNVHPAKTIVRIAQEERVNQELRRILKDILAEQALISHVNLDDTRTDSIFGTP</sequence>
<name>A0A382ND71_9ZZZZ</name>
<dbReference type="AlphaFoldDB" id="A0A382ND71"/>
<dbReference type="Gene3D" id="3.30.230.10">
    <property type="match status" value="1"/>
</dbReference>
<dbReference type="GO" id="GO:0030983">
    <property type="term" value="F:mismatched DNA binding"/>
    <property type="evidence" value="ECO:0007669"/>
    <property type="project" value="InterPro"/>
</dbReference>
<reference evidence="5" key="1">
    <citation type="submission" date="2018-05" db="EMBL/GenBank/DDBJ databases">
        <authorList>
            <person name="Lanie J.A."/>
            <person name="Ng W.-L."/>
            <person name="Kazmierczak K.M."/>
            <person name="Andrzejewski T.M."/>
            <person name="Davidsen T.M."/>
            <person name="Wayne K.J."/>
            <person name="Tettelin H."/>
            <person name="Glass J.I."/>
            <person name="Rusch D."/>
            <person name="Podicherti R."/>
            <person name="Tsui H.-C.T."/>
            <person name="Winkler M.E."/>
        </authorList>
    </citation>
    <scope>NUCLEOTIDE SEQUENCE</scope>
</reference>
<evidence type="ECO:0000259" key="4">
    <source>
        <dbReference type="SMART" id="SM01340"/>
    </source>
</evidence>
<accession>A0A382ND71</accession>
<dbReference type="GO" id="GO:0005524">
    <property type="term" value="F:ATP binding"/>
    <property type="evidence" value="ECO:0007669"/>
    <property type="project" value="InterPro"/>
</dbReference>
<dbReference type="InterPro" id="IPR020568">
    <property type="entry name" value="Ribosomal_Su5_D2-typ_SF"/>
</dbReference>
<dbReference type="FunFam" id="3.30.565.10:FF:000003">
    <property type="entry name" value="DNA mismatch repair endonuclease MutL"/>
    <property type="match status" value="1"/>
</dbReference>
<dbReference type="CDD" id="cd00782">
    <property type="entry name" value="MutL_Trans"/>
    <property type="match status" value="1"/>
</dbReference>
<dbReference type="InterPro" id="IPR002099">
    <property type="entry name" value="MutL/Mlh/PMS"/>
</dbReference>
<organism evidence="5">
    <name type="scientific">marine metagenome</name>
    <dbReference type="NCBI Taxonomy" id="408172"/>
    <lineage>
        <taxon>unclassified sequences</taxon>
        <taxon>metagenomes</taxon>
        <taxon>ecological metagenomes</taxon>
    </lineage>
</organism>
<dbReference type="InterPro" id="IPR014721">
    <property type="entry name" value="Ribsml_uS5_D2-typ_fold_subgr"/>
</dbReference>
<proteinExistence type="inferred from homology"/>
<evidence type="ECO:0000256" key="2">
    <source>
        <dbReference type="ARBA" id="ARBA00022763"/>
    </source>
</evidence>
<dbReference type="InterPro" id="IPR038973">
    <property type="entry name" value="MutL/Mlh/Pms-like"/>
</dbReference>
<evidence type="ECO:0000256" key="3">
    <source>
        <dbReference type="ARBA" id="ARBA00023204"/>
    </source>
</evidence>
<dbReference type="GO" id="GO:0032300">
    <property type="term" value="C:mismatch repair complex"/>
    <property type="evidence" value="ECO:0007669"/>
    <property type="project" value="InterPro"/>
</dbReference>
<feature type="non-terminal residue" evidence="5">
    <location>
        <position position="348"/>
    </location>
</feature>
<dbReference type="SUPFAM" id="SSF55874">
    <property type="entry name" value="ATPase domain of HSP90 chaperone/DNA topoisomerase II/histidine kinase"/>
    <property type="match status" value="1"/>
</dbReference>
<keyword evidence="2" id="KW-0227">DNA damage</keyword>
<gene>
    <name evidence="5" type="ORF">METZ01_LOCUS311129</name>
</gene>
<protein>
    <recommendedName>
        <fullName evidence="4">DNA mismatch repair protein S5 domain-containing protein</fullName>
    </recommendedName>
</protein>
<keyword evidence="3" id="KW-0234">DNA repair</keyword>
<dbReference type="GO" id="GO:0006298">
    <property type="term" value="P:mismatch repair"/>
    <property type="evidence" value="ECO:0007669"/>
    <property type="project" value="InterPro"/>
</dbReference>
<dbReference type="NCBIfam" id="TIGR00585">
    <property type="entry name" value="mutl"/>
    <property type="match status" value="1"/>
</dbReference>
<dbReference type="PANTHER" id="PTHR10073">
    <property type="entry name" value="DNA MISMATCH REPAIR PROTEIN MLH, PMS, MUTL"/>
    <property type="match status" value="1"/>
</dbReference>
<dbReference type="InterPro" id="IPR013507">
    <property type="entry name" value="DNA_mismatch_S5_2-like"/>
</dbReference>
<dbReference type="InterPro" id="IPR014762">
    <property type="entry name" value="DNA_mismatch_repair_CS"/>
</dbReference>
<dbReference type="InterPro" id="IPR036890">
    <property type="entry name" value="HATPase_C_sf"/>
</dbReference>
<dbReference type="SMART" id="SM01340">
    <property type="entry name" value="DNA_mis_repair"/>
    <property type="match status" value="1"/>
</dbReference>
<evidence type="ECO:0000256" key="1">
    <source>
        <dbReference type="ARBA" id="ARBA00006082"/>
    </source>
</evidence>
<dbReference type="CDD" id="cd16926">
    <property type="entry name" value="HATPase_MutL-MLH-PMS-like"/>
    <property type="match status" value="1"/>
</dbReference>
<dbReference type="PANTHER" id="PTHR10073:SF12">
    <property type="entry name" value="DNA MISMATCH REPAIR PROTEIN MLH1"/>
    <property type="match status" value="1"/>
</dbReference>
<dbReference type="GO" id="GO:0140664">
    <property type="term" value="F:ATP-dependent DNA damage sensor activity"/>
    <property type="evidence" value="ECO:0007669"/>
    <property type="project" value="InterPro"/>
</dbReference>